<proteinExistence type="predicted"/>
<dbReference type="Proteomes" id="UP000178724">
    <property type="component" value="Unassembled WGS sequence"/>
</dbReference>
<evidence type="ECO:0000313" key="1">
    <source>
        <dbReference type="EMBL" id="OGB90897.1"/>
    </source>
</evidence>
<gene>
    <name evidence="1" type="ORF">A2625_07650</name>
</gene>
<organism evidence="1 2">
    <name type="scientific">candidate division WOR-1 bacterium RIFCSPHIGHO2_01_FULL_53_15</name>
    <dbReference type="NCBI Taxonomy" id="1802564"/>
    <lineage>
        <taxon>Bacteria</taxon>
        <taxon>Bacillati</taxon>
        <taxon>Saganbacteria</taxon>
    </lineage>
</organism>
<dbReference type="EMBL" id="METM01000003">
    <property type="protein sequence ID" value="OGB90897.1"/>
    <property type="molecule type" value="Genomic_DNA"/>
</dbReference>
<dbReference type="AlphaFoldDB" id="A0A1F4Q4T2"/>
<sequence>MSAVNANYGGAGSVEANAYKSAEAAENTRDAIMSEIKSKITGQTLANDVALTISALGGVDIGTGPGSLVLDDKLNTLGIVQGVAAQVLASQNRNQKEVGQKMG</sequence>
<comment type="caution">
    <text evidence="1">The sequence shown here is derived from an EMBL/GenBank/DDBJ whole genome shotgun (WGS) entry which is preliminary data.</text>
</comment>
<protein>
    <submittedName>
        <fullName evidence="1">Uncharacterized protein</fullName>
    </submittedName>
</protein>
<name>A0A1F4Q4T2_UNCSA</name>
<evidence type="ECO:0000313" key="2">
    <source>
        <dbReference type="Proteomes" id="UP000178724"/>
    </source>
</evidence>
<reference evidence="1 2" key="1">
    <citation type="journal article" date="2016" name="Nat. Commun.">
        <title>Thousands of microbial genomes shed light on interconnected biogeochemical processes in an aquifer system.</title>
        <authorList>
            <person name="Anantharaman K."/>
            <person name="Brown C.T."/>
            <person name="Hug L.A."/>
            <person name="Sharon I."/>
            <person name="Castelle C.J."/>
            <person name="Probst A.J."/>
            <person name="Thomas B.C."/>
            <person name="Singh A."/>
            <person name="Wilkins M.J."/>
            <person name="Karaoz U."/>
            <person name="Brodie E.L."/>
            <person name="Williams K.H."/>
            <person name="Hubbard S.S."/>
            <person name="Banfield J.F."/>
        </authorList>
    </citation>
    <scope>NUCLEOTIDE SEQUENCE [LARGE SCALE GENOMIC DNA]</scope>
</reference>
<accession>A0A1F4Q4T2</accession>